<reference evidence="3" key="1">
    <citation type="submission" date="2011-08" db="EMBL/GenBank/DDBJ databases">
        <title>The complete genome of Muricauda ruestringensis DSM 13258.</title>
        <authorList>
            <person name="Lucas S."/>
            <person name="Han J."/>
            <person name="Lapidus A."/>
            <person name="Bruce D."/>
            <person name="Goodwin L."/>
            <person name="Pitluck S."/>
            <person name="Peters L."/>
            <person name="Kyrpides N."/>
            <person name="Mavromatis K."/>
            <person name="Ivanova N."/>
            <person name="Ovchinnikova G."/>
            <person name="Teshima H."/>
            <person name="Detter J.C."/>
            <person name="Tapia R."/>
            <person name="Han C."/>
            <person name="Land M."/>
            <person name="Hauser L."/>
            <person name="Markowitz V."/>
            <person name="Cheng J.-F."/>
            <person name="Hugenholtz P."/>
            <person name="Woyke T."/>
            <person name="Wu D."/>
            <person name="Spring S."/>
            <person name="Schroeder M."/>
            <person name="Brambilla E."/>
            <person name="Klenk H.-P."/>
            <person name="Eisen J.A."/>
        </authorList>
    </citation>
    <scope>NUCLEOTIDE SEQUENCE [LARGE SCALE GENOMIC DNA]</scope>
    <source>
        <strain evidence="3">DSM 13258 / LMG 19739 / B1</strain>
    </source>
</reference>
<dbReference type="EMBL" id="CP002999">
    <property type="protein sequence ID" value="AEM69247.1"/>
    <property type="molecule type" value="Genomic_DNA"/>
</dbReference>
<dbReference type="SUPFAM" id="SSF56935">
    <property type="entry name" value="Porins"/>
    <property type="match status" value="1"/>
</dbReference>
<proteinExistence type="predicted"/>
<gene>
    <name evidence="2" type="ordered locus">Murru_0191</name>
</gene>
<keyword evidence="3" id="KW-1185">Reference proteome</keyword>
<name>G2PR66_ALLRU</name>
<dbReference type="eggNOG" id="COG2067">
    <property type="taxonomic scope" value="Bacteria"/>
</dbReference>
<evidence type="ECO:0000313" key="2">
    <source>
        <dbReference type="EMBL" id="AEM69247.1"/>
    </source>
</evidence>
<feature type="chain" id="PRO_5003435811" evidence="1">
    <location>
        <begin position="29"/>
        <end position="417"/>
    </location>
</feature>
<organism evidence="2 3">
    <name type="scientific">Allomuricauda ruestringensis (strain DSM 13258 / CIP 107369 / LMG 19739 / B1)</name>
    <name type="common">Muricauda ruestringensis</name>
    <dbReference type="NCBI Taxonomy" id="886377"/>
    <lineage>
        <taxon>Bacteria</taxon>
        <taxon>Pseudomonadati</taxon>
        <taxon>Bacteroidota</taxon>
        <taxon>Flavobacteriia</taxon>
        <taxon>Flavobacteriales</taxon>
        <taxon>Flavobacteriaceae</taxon>
        <taxon>Flagellimonas</taxon>
    </lineage>
</organism>
<dbReference type="STRING" id="886377.Murru_0191"/>
<dbReference type="Proteomes" id="UP000008908">
    <property type="component" value="Chromosome"/>
</dbReference>
<dbReference type="AlphaFoldDB" id="G2PR66"/>
<dbReference type="Gene3D" id="2.40.160.60">
    <property type="entry name" value="Outer membrane protein transport protein (OMPP1/FadL/TodX)"/>
    <property type="match status" value="1"/>
</dbReference>
<sequence>MQFMMNKCFLLLWLMPLMMIGQTNTITASPYSLYGIGVNTKSNIGRNSALGGGGYAFQTIDQINNHNPASFAAIPDNNFLYDFGLTAQLSSVSSKGNEEKRLAGNISNLAIAATTGARSGFGLTLEPYSDVGYALIGVESNIEGSYDTFISNIFGSGGLNDLKLNYGYILKDRLRVGVGLSYIFGTIKETQRIQSQYNSLEVEDKNKYSGLRMDVGLQGTISDHLKFGFTARLPTSLKVTHDRRISKMVSLIPKPQVVENTTGEHLPNFDLPLELGGGIVYMPSSSWTINLDYSRNFWNATDQNDNIGTFIDQEIFGVGIEYAVDNQSINYWKRIKFRIGGNHDSGYLEVYDYVINGYSISGGIGIPLSRSSKSSINISYGRSEYGASQGVLVEETFNTFNVNISLVDIWFLKRKVN</sequence>
<evidence type="ECO:0000256" key="1">
    <source>
        <dbReference type="SAM" id="SignalP"/>
    </source>
</evidence>
<feature type="signal peptide" evidence="1">
    <location>
        <begin position="1"/>
        <end position="28"/>
    </location>
</feature>
<dbReference type="KEGG" id="mrs:Murru_0191"/>
<reference evidence="2 3" key="2">
    <citation type="journal article" date="2012" name="Stand. Genomic Sci.">
        <title>Complete genome sequence of the facultatively anaerobic, appendaged bacterium Muricauda ruestringensis type strain (B1(T)).</title>
        <authorList>
            <person name="Huntemann M."/>
            <person name="Teshima H."/>
            <person name="Lapidus A."/>
            <person name="Nolan M."/>
            <person name="Lucas S."/>
            <person name="Hammon N."/>
            <person name="Deshpande S."/>
            <person name="Cheng J.F."/>
            <person name="Tapia R."/>
            <person name="Goodwin L.A."/>
            <person name="Pitluck S."/>
            <person name="Liolios K."/>
            <person name="Pagani I."/>
            <person name="Ivanova N."/>
            <person name="Mavromatis K."/>
            <person name="Mikhailova N."/>
            <person name="Pati A."/>
            <person name="Chen A."/>
            <person name="Palaniappan K."/>
            <person name="Land M."/>
            <person name="Hauser L."/>
            <person name="Pan C."/>
            <person name="Brambilla E.M."/>
            <person name="Rohde M."/>
            <person name="Spring S."/>
            <person name="Goker M."/>
            <person name="Detter J.C."/>
            <person name="Bristow J."/>
            <person name="Eisen J.A."/>
            <person name="Markowitz V."/>
            <person name="Hugenholtz P."/>
            <person name="Kyrpides N.C."/>
            <person name="Klenk H.P."/>
            <person name="Woyke T."/>
        </authorList>
    </citation>
    <scope>NUCLEOTIDE SEQUENCE [LARGE SCALE GENOMIC DNA]</scope>
    <source>
        <strain evidence="3">DSM 13258 / LMG 19739 / B1</strain>
    </source>
</reference>
<keyword evidence="1" id="KW-0732">Signal</keyword>
<accession>G2PR66</accession>
<protein>
    <submittedName>
        <fullName evidence="2">Outer membrane protein</fullName>
    </submittedName>
</protein>
<dbReference type="HOGENOM" id="CLU_047829_1_0_10"/>
<evidence type="ECO:0000313" key="3">
    <source>
        <dbReference type="Proteomes" id="UP000008908"/>
    </source>
</evidence>